<comment type="similarity">
    <text evidence="1 2">Belongs to the YPI1 family.</text>
</comment>
<feature type="region of interest" description="Disordered" evidence="3">
    <location>
        <begin position="1"/>
        <end position="163"/>
    </location>
</feature>
<dbReference type="InterPro" id="IPR011107">
    <property type="entry name" value="PPI_Ypi1"/>
</dbReference>
<dbReference type="OrthoDB" id="3973321at2759"/>
<name>A0A1E5RDG1_9ASCO</name>
<feature type="compositionally biased region" description="Basic and acidic residues" evidence="3">
    <location>
        <begin position="41"/>
        <end position="60"/>
    </location>
</feature>
<proteinExistence type="inferred from homology"/>
<dbReference type="GO" id="GO:0005634">
    <property type="term" value="C:nucleus"/>
    <property type="evidence" value="ECO:0007669"/>
    <property type="project" value="UniProtKB-SubCell"/>
</dbReference>
<evidence type="ECO:0000313" key="5">
    <source>
        <dbReference type="Proteomes" id="UP000095728"/>
    </source>
</evidence>
<dbReference type="FunCoup" id="A0A1E5RDG1">
    <property type="interactions" value="151"/>
</dbReference>
<organism evidence="4 5">
    <name type="scientific">Hanseniaspora osmophila</name>
    <dbReference type="NCBI Taxonomy" id="56408"/>
    <lineage>
        <taxon>Eukaryota</taxon>
        <taxon>Fungi</taxon>
        <taxon>Dikarya</taxon>
        <taxon>Ascomycota</taxon>
        <taxon>Saccharomycotina</taxon>
        <taxon>Saccharomycetes</taxon>
        <taxon>Saccharomycodales</taxon>
        <taxon>Saccharomycodaceae</taxon>
        <taxon>Hanseniaspora</taxon>
    </lineage>
</organism>
<dbReference type="AlphaFoldDB" id="A0A1E5RDG1"/>
<dbReference type="InParanoid" id="A0A1E5RDG1"/>
<evidence type="ECO:0000313" key="4">
    <source>
        <dbReference type="EMBL" id="OEJ84942.1"/>
    </source>
</evidence>
<dbReference type="Pfam" id="PF07491">
    <property type="entry name" value="PPI_Ypi1"/>
    <property type="match status" value="1"/>
</dbReference>
<reference evidence="5" key="1">
    <citation type="journal article" date="2016" name="Genome Announc.">
        <title>Genome sequences of three species of Hanseniaspora isolated from spontaneous wine fermentations.</title>
        <authorList>
            <person name="Sternes P.R."/>
            <person name="Lee D."/>
            <person name="Kutyna D.R."/>
            <person name="Borneman A.R."/>
        </authorList>
    </citation>
    <scope>NUCLEOTIDE SEQUENCE [LARGE SCALE GENOMIC DNA]</scope>
    <source>
        <strain evidence="5">AWRI3579</strain>
    </source>
</reference>
<dbReference type="PANTHER" id="PTHR20835:SF0">
    <property type="entry name" value="E3 UBIQUITIN-PROTEIN LIGASE PPP1R11"/>
    <property type="match status" value="1"/>
</dbReference>
<evidence type="ECO:0000256" key="1">
    <source>
        <dbReference type="ARBA" id="ARBA00005605"/>
    </source>
</evidence>
<accession>A0A1E5RDG1</accession>
<dbReference type="STRING" id="56408.A0A1E5RDG1"/>
<feature type="compositionally biased region" description="Polar residues" evidence="3">
    <location>
        <begin position="7"/>
        <end position="20"/>
    </location>
</feature>
<feature type="compositionally biased region" description="Basic residues" evidence="3">
    <location>
        <begin position="124"/>
        <end position="135"/>
    </location>
</feature>
<keyword evidence="5" id="KW-1185">Reference proteome</keyword>
<comment type="caution">
    <text evidence="4">The sequence shown here is derived from an EMBL/GenBank/DDBJ whole genome shotgun (WGS) entry which is preliminary data.</text>
</comment>
<dbReference type="PANTHER" id="PTHR20835">
    <property type="entry name" value="E3 UBIQUITIN-PROTEIN LIGASE PPP1R11-RELATED"/>
    <property type="match status" value="1"/>
</dbReference>
<dbReference type="GO" id="GO:0008157">
    <property type="term" value="F:protein phosphatase 1 binding"/>
    <property type="evidence" value="ECO:0007669"/>
    <property type="project" value="TreeGrafter"/>
</dbReference>
<comment type="subcellular location">
    <subcellularLocation>
        <location evidence="2">Nucleus</location>
    </subcellularLocation>
</comment>
<dbReference type="GO" id="GO:0004865">
    <property type="term" value="F:protein serine/threonine phosphatase inhibitor activity"/>
    <property type="evidence" value="ECO:0007669"/>
    <property type="project" value="UniProtKB-UniRule"/>
</dbReference>
<dbReference type="Proteomes" id="UP000095728">
    <property type="component" value="Unassembled WGS sequence"/>
</dbReference>
<feature type="compositionally biased region" description="Basic and acidic residues" evidence="3">
    <location>
        <begin position="86"/>
        <end position="102"/>
    </location>
</feature>
<evidence type="ECO:0000256" key="2">
    <source>
        <dbReference type="RuleBase" id="RU367162"/>
    </source>
</evidence>
<protein>
    <recommendedName>
        <fullName evidence="2">Type 1 phosphatases regulator</fullName>
    </recommendedName>
</protein>
<sequence>MSDPSERTNQSNNDSTTITLNGAPPVIKLRASADSKSNQKTADKKPQVTWKEDVVDNEHMNKKKSKICCIFHPQQEFSDEEEQDGEQSHSESCSHHDHKHDDDNESSSSSDEDGDSDGLDFHARRQRRIERRIRKLKENASKPYEPANAYEIQPDYSHLRGPK</sequence>
<gene>
    <name evidence="4" type="ORF">AWRI3579_g2330</name>
</gene>
<evidence type="ECO:0000256" key="3">
    <source>
        <dbReference type="SAM" id="MobiDB-lite"/>
    </source>
</evidence>
<comment type="function">
    <text evidence="2">Regulator of type 1 phosphatases which maintains protein phosphatase activity under strict control.</text>
</comment>
<keyword evidence="2" id="KW-0539">Nucleus</keyword>
<dbReference type="EMBL" id="LPNM01000007">
    <property type="protein sequence ID" value="OEJ84942.1"/>
    <property type="molecule type" value="Genomic_DNA"/>
</dbReference>